<dbReference type="Proteomes" id="UP000507222">
    <property type="component" value="Unassembled WGS sequence"/>
</dbReference>
<organism evidence="1 2">
    <name type="scientific">Prunus armeniaca</name>
    <name type="common">Apricot</name>
    <name type="synonym">Armeniaca vulgaris</name>
    <dbReference type="NCBI Taxonomy" id="36596"/>
    <lineage>
        <taxon>Eukaryota</taxon>
        <taxon>Viridiplantae</taxon>
        <taxon>Streptophyta</taxon>
        <taxon>Embryophyta</taxon>
        <taxon>Tracheophyta</taxon>
        <taxon>Spermatophyta</taxon>
        <taxon>Magnoliopsida</taxon>
        <taxon>eudicotyledons</taxon>
        <taxon>Gunneridae</taxon>
        <taxon>Pentapetalae</taxon>
        <taxon>rosids</taxon>
        <taxon>fabids</taxon>
        <taxon>Rosales</taxon>
        <taxon>Rosaceae</taxon>
        <taxon>Amygdaloideae</taxon>
        <taxon>Amygdaleae</taxon>
        <taxon>Prunus</taxon>
    </lineage>
</organism>
<sequence>MTVSAVSKISNLIGEVLEGDKSTGRECIGHFACVSICLDVRQPLMCGTLVASSREEALWVDFQESNQSCENLSTEEKKEIASGGRNTNTQLFLGLEALEDLRAGTNQKRGIDGQEEDKGDQMEKAASIIRLRMVTMSGDVHRVQQAMKL</sequence>
<proteinExistence type="predicted"/>
<protein>
    <submittedName>
        <fullName evidence="1">Uncharacterized protein</fullName>
    </submittedName>
</protein>
<dbReference type="EMBL" id="CAEKDK010000002">
    <property type="protein sequence ID" value="CAB4269657.1"/>
    <property type="molecule type" value="Genomic_DNA"/>
</dbReference>
<dbReference type="AlphaFoldDB" id="A0A6J5U216"/>
<evidence type="ECO:0000313" key="2">
    <source>
        <dbReference type="Proteomes" id="UP000507222"/>
    </source>
</evidence>
<reference evidence="1 2" key="1">
    <citation type="submission" date="2020-05" db="EMBL/GenBank/DDBJ databases">
        <authorList>
            <person name="Campoy J."/>
            <person name="Schneeberger K."/>
            <person name="Spophaly S."/>
        </authorList>
    </citation>
    <scope>NUCLEOTIDE SEQUENCE [LARGE SCALE GENOMIC DNA]</scope>
    <source>
        <strain evidence="1">PruArmRojPasFocal</strain>
    </source>
</reference>
<gene>
    <name evidence="1" type="ORF">CURHAP_LOCUS15384</name>
</gene>
<evidence type="ECO:0000313" key="1">
    <source>
        <dbReference type="EMBL" id="CAB4269657.1"/>
    </source>
</evidence>
<accession>A0A6J5U216</accession>
<name>A0A6J5U216_PRUAR</name>